<accession>A0AA36FI41</accession>
<feature type="region of interest" description="Disordered" evidence="1">
    <location>
        <begin position="79"/>
        <end position="135"/>
    </location>
</feature>
<reference evidence="2" key="1">
    <citation type="submission" date="2023-08" db="EMBL/GenBank/DDBJ databases">
        <authorList>
            <person name="Alioto T."/>
            <person name="Alioto T."/>
            <person name="Gomez Garrido J."/>
        </authorList>
    </citation>
    <scope>NUCLEOTIDE SEQUENCE</scope>
</reference>
<feature type="compositionally biased region" description="Polar residues" evidence="1">
    <location>
        <begin position="89"/>
        <end position="101"/>
    </location>
</feature>
<feature type="compositionally biased region" description="Basic residues" evidence="1">
    <location>
        <begin position="112"/>
        <end position="121"/>
    </location>
</feature>
<dbReference type="Proteomes" id="UP001162480">
    <property type="component" value="Chromosome 23"/>
</dbReference>
<name>A0AA36FI41_OCTVU</name>
<gene>
    <name evidence="2" type="ORF">OCTVUL_1B006513</name>
</gene>
<evidence type="ECO:0000313" key="2">
    <source>
        <dbReference type="EMBL" id="CAI9739580.1"/>
    </source>
</evidence>
<proteinExistence type="predicted"/>
<protein>
    <submittedName>
        <fullName evidence="2">Uncharacterized protein</fullName>
    </submittedName>
</protein>
<organism evidence="2 3">
    <name type="scientific">Octopus vulgaris</name>
    <name type="common">Common octopus</name>
    <dbReference type="NCBI Taxonomy" id="6645"/>
    <lineage>
        <taxon>Eukaryota</taxon>
        <taxon>Metazoa</taxon>
        <taxon>Spiralia</taxon>
        <taxon>Lophotrochozoa</taxon>
        <taxon>Mollusca</taxon>
        <taxon>Cephalopoda</taxon>
        <taxon>Coleoidea</taxon>
        <taxon>Octopodiformes</taxon>
        <taxon>Octopoda</taxon>
        <taxon>Incirrata</taxon>
        <taxon>Octopodidae</taxon>
        <taxon>Octopus</taxon>
    </lineage>
</organism>
<keyword evidence="3" id="KW-1185">Reference proteome</keyword>
<dbReference type="EMBL" id="OX597836">
    <property type="protein sequence ID" value="CAI9739580.1"/>
    <property type="molecule type" value="Genomic_DNA"/>
</dbReference>
<evidence type="ECO:0000256" key="1">
    <source>
        <dbReference type="SAM" id="MobiDB-lite"/>
    </source>
</evidence>
<sequence>MTFTKPLCLVRLNWSVSIESGHLKEHDQLTHDCPPSQALQLGFELALKERDAVLRENAKAVEERDSALRQYHLMKNERDQALHGLENLTGKSTKSSNTKNVDYSPLPESKRTRSPGRKSKEKSKGMDEDTLAEDV</sequence>
<dbReference type="AlphaFoldDB" id="A0AA36FI41"/>
<evidence type="ECO:0000313" key="3">
    <source>
        <dbReference type="Proteomes" id="UP001162480"/>
    </source>
</evidence>